<feature type="region of interest" description="Disordered" evidence="1">
    <location>
        <begin position="1"/>
        <end position="28"/>
    </location>
</feature>
<keyword evidence="3" id="KW-1185">Reference proteome</keyword>
<accession>A0AAV3QE12</accession>
<dbReference type="AlphaFoldDB" id="A0AAV3QE12"/>
<feature type="compositionally biased region" description="Basic and acidic residues" evidence="1">
    <location>
        <begin position="98"/>
        <end position="113"/>
    </location>
</feature>
<reference evidence="2 3" key="1">
    <citation type="submission" date="2024-01" db="EMBL/GenBank/DDBJ databases">
        <title>The complete chloroplast genome sequence of Lithospermum erythrorhizon: insights into the phylogenetic relationship among Boraginaceae species and the maternal lineages of purple gromwells.</title>
        <authorList>
            <person name="Okada T."/>
            <person name="Watanabe K."/>
        </authorList>
    </citation>
    <scope>NUCLEOTIDE SEQUENCE [LARGE SCALE GENOMIC DNA]</scope>
</reference>
<evidence type="ECO:0000313" key="2">
    <source>
        <dbReference type="EMBL" id="GAA0161181.1"/>
    </source>
</evidence>
<evidence type="ECO:0000256" key="1">
    <source>
        <dbReference type="SAM" id="MobiDB-lite"/>
    </source>
</evidence>
<dbReference type="Proteomes" id="UP001454036">
    <property type="component" value="Unassembled WGS sequence"/>
</dbReference>
<sequence>MSRNNVQNNNDTHIPSNNNPPNEQNIARYPAYMEAKIERRVNEIWECEREGTIQSSLYTHHSRDRTVSQSSEVPSAQNKSHERRPSTHGGTYNLKRRGYTETPKRTSRYEGND</sequence>
<comment type="caution">
    <text evidence="2">The sequence shown here is derived from an EMBL/GenBank/DDBJ whole genome shotgun (WGS) entry which is preliminary data.</text>
</comment>
<feature type="compositionally biased region" description="Polar residues" evidence="1">
    <location>
        <begin position="67"/>
        <end position="78"/>
    </location>
</feature>
<feature type="region of interest" description="Disordered" evidence="1">
    <location>
        <begin position="53"/>
        <end position="113"/>
    </location>
</feature>
<feature type="compositionally biased region" description="Polar residues" evidence="1">
    <location>
        <begin position="1"/>
        <end position="25"/>
    </location>
</feature>
<gene>
    <name evidence="2" type="ORF">LIER_17553</name>
</gene>
<protein>
    <submittedName>
        <fullName evidence="2">Uncharacterized protein</fullName>
    </submittedName>
</protein>
<dbReference type="EMBL" id="BAABME010004101">
    <property type="protein sequence ID" value="GAA0161181.1"/>
    <property type="molecule type" value="Genomic_DNA"/>
</dbReference>
<name>A0AAV3QE12_LITER</name>
<evidence type="ECO:0000313" key="3">
    <source>
        <dbReference type="Proteomes" id="UP001454036"/>
    </source>
</evidence>
<proteinExistence type="predicted"/>
<organism evidence="2 3">
    <name type="scientific">Lithospermum erythrorhizon</name>
    <name type="common">Purple gromwell</name>
    <name type="synonym">Lithospermum officinale var. erythrorhizon</name>
    <dbReference type="NCBI Taxonomy" id="34254"/>
    <lineage>
        <taxon>Eukaryota</taxon>
        <taxon>Viridiplantae</taxon>
        <taxon>Streptophyta</taxon>
        <taxon>Embryophyta</taxon>
        <taxon>Tracheophyta</taxon>
        <taxon>Spermatophyta</taxon>
        <taxon>Magnoliopsida</taxon>
        <taxon>eudicotyledons</taxon>
        <taxon>Gunneridae</taxon>
        <taxon>Pentapetalae</taxon>
        <taxon>asterids</taxon>
        <taxon>lamiids</taxon>
        <taxon>Boraginales</taxon>
        <taxon>Boraginaceae</taxon>
        <taxon>Boraginoideae</taxon>
        <taxon>Lithospermeae</taxon>
        <taxon>Lithospermum</taxon>
    </lineage>
</organism>